<comment type="caution">
    <text evidence="1">The sequence shown here is derived from an EMBL/GenBank/DDBJ whole genome shotgun (WGS) entry which is preliminary data.</text>
</comment>
<dbReference type="EMBL" id="JACRTP010000004">
    <property type="protein sequence ID" value="MBC8629264.1"/>
    <property type="molecule type" value="Genomic_DNA"/>
</dbReference>
<protein>
    <submittedName>
        <fullName evidence="1">Uncharacterized protein</fullName>
    </submittedName>
</protein>
<gene>
    <name evidence="1" type="ORF">H8712_11670</name>
</gene>
<reference evidence="1 2" key="1">
    <citation type="submission" date="2020-08" db="EMBL/GenBank/DDBJ databases">
        <title>Genome public.</title>
        <authorList>
            <person name="Liu C."/>
            <person name="Sun Q."/>
        </authorList>
    </citation>
    <scope>NUCLEOTIDE SEQUENCE [LARGE SCALE GENOMIC DNA]</scope>
    <source>
        <strain evidence="1 2">3_YM_SP_D4_24.mj</strain>
    </source>
</reference>
<evidence type="ECO:0000313" key="2">
    <source>
        <dbReference type="Proteomes" id="UP000661649"/>
    </source>
</evidence>
<evidence type="ECO:0000313" key="1">
    <source>
        <dbReference type="EMBL" id="MBC8629264.1"/>
    </source>
</evidence>
<proteinExistence type="predicted"/>
<sequence>MQRKSVRDDFYEQERYANQELRRFRANYPENAALIQNYVEDACDRMDYEGSRMYDEYPDRYMLKKNCASISNRIKKDSETMGVEAGFAKKCQNLPKETLDDLVEVLFYNEVYRRRLRRRRGKRFYP</sequence>
<dbReference type="Proteomes" id="UP000661649">
    <property type="component" value="Unassembled WGS sequence"/>
</dbReference>
<name>A0ABR7PCX1_9FIRM</name>
<accession>A0ABR7PCX1</accession>
<keyword evidence="2" id="KW-1185">Reference proteome</keyword>
<organism evidence="1 2">
    <name type="scientific">Blautia stercoris</name>
    <dbReference type="NCBI Taxonomy" id="871664"/>
    <lineage>
        <taxon>Bacteria</taxon>
        <taxon>Bacillati</taxon>
        <taxon>Bacillota</taxon>
        <taxon>Clostridia</taxon>
        <taxon>Lachnospirales</taxon>
        <taxon>Lachnospiraceae</taxon>
        <taxon>Blautia</taxon>
    </lineage>
</organism>
<dbReference type="RefSeq" id="WP_022303107.1">
    <property type="nucleotide sequence ID" value="NZ_DAWEED010000002.1"/>
</dbReference>